<accession>A0A4V4JY83</accession>
<dbReference type="SUPFAM" id="SSF74650">
    <property type="entry name" value="Galactose mutarotase-like"/>
    <property type="match status" value="1"/>
</dbReference>
<dbReference type="InterPro" id="IPR000322">
    <property type="entry name" value="Glyco_hydro_31_TIM"/>
</dbReference>
<gene>
    <name evidence="5" type="ORF">D6D01_00788</name>
</gene>
<dbReference type="EMBL" id="QZBD01000012">
    <property type="protein sequence ID" value="THY36013.1"/>
    <property type="molecule type" value="Genomic_DNA"/>
</dbReference>
<dbReference type="InterPro" id="IPR011013">
    <property type="entry name" value="Gal_mutarotase_sf_dom"/>
</dbReference>
<dbReference type="SUPFAM" id="SSF51011">
    <property type="entry name" value="Glycosyl hydrolase domain"/>
    <property type="match status" value="1"/>
</dbReference>
<dbReference type="Pfam" id="PF21365">
    <property type="entry name" value="Glyco_hydro_31_3rd"/>
    <property type="match status" value="1"/>
</dbReference>
<evidence type="ECO:0000313" key="6">
    <source>
        <dbReference type="Proteomes" id="UP000306584"/>
    </source>
</evidence>
<keyword evidence="2" id="KW-0326">Glycosidase</keyword>
<evidence type="ECO:0000313" key="5">
    <source>
        <dbReference type="EMBL" id="THY36013.1"/>
    </source>
</evidence>
<dbReference type="SUPFAM" id="SSF51445">
    <property type="entry name" value="(Trans)glycosidases"/>
    <property type="match status" value="1"/>
</dbReference>
<dbReference type="Gene3D" id="2.60.40.1760">
    <property type="entry name" value="glycosyl hydrolase (family 31)"/>
    <property type="match status" value="1"/>
</dbReference>
<dbReference type="InterPro" id="IPR017853">
    <property type="entry name" value="GH"/>
</dbReference>
<dbReference type="Gene3D" id="2.60.40.1180">
    <property type="entry name" value="Golgi alpha-mannosidase II"/>
    <property type="match status" value="1"/>
</dbReference>
<evidence type="ECO:0000256" key="2">
    <source>
        <dbReference type="RuleBase" id="RU361185"/>
    </source>
</evidence>
<dbReference type="Gene3D" id="3.20.20.80">
    <property type="entry name" value="Glycosidases"/>
    <property type="match status" value="1"/>
</dbReference>
<dbReference type="GO" id="GO:0030246">
    <property type="term" value="F:carbohydrate binding"/>
    <property type="evidence" value="ECO:0007669"/>
    <property type="project" value="InterPro"/>
</dbReference>
<sequence length="701" mass="79840">MCAGGAPLSCNFWSIAPCPTYIARESENLTNIASESLRKQYIMFAKQDNRLIFSYDADKLWIEPWGKNALRIRATQLNQMPPENWALDEVSGSSAVVEIGEKSSSLTNGEIKAVVTAKGKLTVYGHGGKIILDEAVRNRRDVLDPKCSAIDREAREFQAIPSTNDYHIVWRLESLDKDEKIYGMGQYQQPYLDLKGLDLELAHRNSQASVPFAVSSLGYGLLWNNPGIGRAVFGKNIMSFEALSSTVLDCWLVAGETPAEIVQAYAGVTGKVPMMPEYGLGFWQCKLRYQTQEELLGVAREYKARQLPIDLIVIDFFHWPLQGEWKFDPTYWPDPDAMVQELKDMNIELMVSIWPTVDRRCENYEEMVEKGLLIRCDRGTRISLDFEGNTVHFDATNPESRAYVWNKAKQNYFSKGIKAFWLDEAEPEYSIYHFDNWRYWQGSNVSIGNIYPKEYARAFYEGQEAEGQKNIVNLLRCAWAGSQKYGALVWSGDIASSWYSLKNQFAAGLNMGMAGISWWTTDIGGFHGGNPDDEAFRELFTRWFQYGAFCPVMRLHGDREPHQPQHGTTGGATCLSGAPNEVWSYGPEVYEICKKYMKIREDMRDYTRGLMKEAHENGSPVIRPIFYDFPEDRKAWSIEDQHMYGPKYLVSPILNPGQRKRTVYLPAGATWKALDGDEVFNGGREIEVDCPMETMPVFVKQ</sequence>
<organism evidence="5 6">
    <name type="scientific">Aureobasidium pullulans</name>
    <name type="common">Black yeast</name>
    <name type="synonym">Pullularia pullulans</name>
    <dbReference type="NCBI Taxonomy" id="5580"/>
    <lineage>
        <taxon>Eukaryota</taxon>
        <taxon>Fungi</taxon>
        <taxon>Dikarya</taxon>
        <taxon>Ascomycota</taxon>
        <taxon>Pezizomycotina</taxon>
        <taxon>Dothideomycetes</taxon>
        <taxon>Dothideomycetidae</taxon>
        <taxon>Dothideales</taxon>
        <taxon>Saccotheciaceae</taxon>
        <taxon>Aureobasidium</taxon>
    </lineage>
</organism>
<dbReference type="PANTHER" id="PTHR43863">
    <property type="entry name" value="HYDROLASE, PUTATIVE (AFU_ORTHOLOGUE AFUA_1G03140)-RELATED"/>
    <property type="match status" value="1"/>
</dbReference>
<comment type="caution">
    <text evidence="5">The sequence shown here is derived from an EMBL/GenBank/DDBJ whole genome shotgun (WGS) entry which is preliminary data.</text>
</comment>
<feature type="domain" description="Glycoside hydrolase family 31 TIM barrel" evidence="3">
    <location>
        <begin position="273"/>
        <end position="606"/>
    </location>
</feature>
<dbReference type="InterPro" id="IPR048395">
    <property type="entry name" value="Glyco_hydro_31_C"/>
</dbReference>
<evidence type="ECO:0000256" key="1">
    <source>
        <dbReference type="ARBA" id="ARBA00007806"/>
    </source>
</evidence>
<evidence type="ECO:0000259" key="3">
    <source>
        <dbReference type="Pfam" id="PF01055"/>
    </source>
</evidence>
<proteinExistence type="inferred from homology"/>
<dbReference type="InterPro" id="IPR051816">
    <property type="entry name" value="Glycosyl_Hydrolase_31"/>
</dbReference>
<dbReference type="AlphaFoldDB" id="A0A4V4JY83"/>
<name>A0A4V4JY83_AURPU</name>
<reference evidence="5 6" key="1">
    <citation type="submission" date="2018-10" db="EMBL/GenBank/DDBJ databases">
        <title>Fifty Aureobasidium pullulans genomes reveal a recombining polyextremotolerant generalist.</title>
        <authorList>
            <person name="Gostincar C."/>
            <person name="Turk M."/>
            <person name="Zajc J."/>
            <person name="Gunde-Cimerman N."/>
        </authorList>
    </citation>
    <scope>NUCLEOTIDE SEQUENCE [LARGE SCALE GENOMIC DNA]</scope>
    <source>
        <strain evidence="5 6">EXF-6604</strain>
    </source>
</reference>
<dbReference type="Proteomes" id="UP000306584">
    <property type="component" value="Unassembled WGS sequence"/>
</dbReference>
<dbReference type="GO" id="GO:0004553">
    <property type="term" value="F:hydrolase activity, hydrolyzing O-glycosyl compounds"/>
    <property type="evidence" value="ECO:0007669"/>
    <property type="project" value="InterPro"/>
</dbReference>
<comment type="similarity">
    <text evidence="1 2">Belongs to the glycosyl hydrolase 31 family.</text>
</comment>
<feature type="domain" description="Glycosyl hydrolase family 31 C-terminal" evidence="4">
    <location>
        <begin position="618"/>
        <end position="701"/>
    </location>
</feature>
<dbReference type="InterPro" id="IPR013780">
    <property type="entry name" value="Glyco_hydro_b"/>
</dbReference>
<evidence type="ECO:0000259" key="4">
    <source>
        <dbReference type="Pfam" id="PF21365"/>
    </source>
</evidence>
<dbReference type="GO" id="GO:0005975">
    <property type="term" value="P:carbohydrate metabolic process"/>
    <property type="evidence" value="ECO:0007669"/>
    <property type="project" value="InterPro"/>
</dbReference>
<dbReference type="CDD" id="cd14752">
    <property type="entry name" value="GH31_N"/>
    <property type="match status" value="1"/>
</dbReference>
<protein>
    <recommendedName>
        <fullName evidence="7">Family 31 glucosidase</fullName>
    </recommendedName>
</protein>
<dbReference type="Pfam" id="PF01055">
    <property type="entry name" value="Glyco_hydro_31_2nd"/>
    <property type="match status" value="1"/>
</dbReference>
<keyword evidence="2" id="KW-0378">Hydrolase</keyword>
<dbReference type="CDD" id="cd06591">
    <property type="entry name" value="GH31_xylosidase_XylS"/>
    <property type="match status" value="1"/>
</dbReference>
<dbReference type="PANTHER" id="PTHR43863:SF2">
    <property type="entry name" value="MALTASE-GLUCOAMYLASE"/>
    <property type="match status" value="1"/>
</dbReference>
<evidence type="ECO:0008006" key="7">
    <source>
        <dbReference type="Google" id="ProtNLM"/>
    </source>
</evidence>